<sequence length="103" mass="11432">MNHGDTKLFSSDVTKLKKTWAGWGNGANTPVLGGRSKPNSSSSKIAVVGVAVARGFIFSPPNQPVFVRAMRRVAENYQQAFLWLNTVKRRKQGSLVREKKMKN</sequence>
<keyword evidence="3" id="KW-1185">Reference proteome</keyword>
<organism evidence="2 3">
    <name type="scientific">Elysia crispata</name>
    <name type="common">lettuce slug</name>
    <dbReference type="NCBI Taxonomy" id="231223"/>
    <lineage>
        <taxon>Eukaryota</taxon>
        <taxon>Metazoa</taxon>
        <taxon>Spiralia</taxon>
        <taxon>Lophotrochozoa</taxon>
        <taxon>Mollusca</taxon>
        <taxon>Gastropoda</taxon>
        <taxon>Heterobranchia</taxon>
        <taxon>Euthyneura</taxon>
        <taxon>Panpulmonata</taxon>
        <taxon>Sacoglossa</taxon>
        <taxon>Placobranchoidea</taxon>
        <taxon>Plakobranchidae</taxon>
        <taxon>Elysia</taxon>
    </lineage>
</organism>
<dbReference type="Proteomes" id="UP001283361">
    <property type="component" value="Unassembled WGS sequence"/>
</dbReference>
<comment type="caution">
    <text evidence="2">The sequence shown here is derived from an EMBL/GenBank/DDBJ whole genome shotgun (WGS) entry which is preliminary data.</text>
</comment>
<feature type="region of interest" description="Disordered" evidence="1">
    <location>
        <begin position="22"/>
        <end position="41"/>
    </location>
</feature>
<dbReference type="AlphaFoldDB" id="A0AAE1DSF9"/>
<evidence type="ECO:0000313" key="2">
    <source>
        <dbReference type="EMBL" id="KAK3780630.1"/>
    </source>
</evidence>
<name>A0AAE1DSF9_9GAST</name>
<protein>
    <submittedName>
        <fullName evidence="2">Uncharacterized protein</fullName>
    </submittedName>
</protein>
<accession>A0AAE1DSF9</accession>
<evidence type="ECO:0000256" key="1">
    <source>
        <dbReference type="SAM" id="MobiDB-lite"/>
    </source>
</evidence>
<gene>
    <name evidence="2" type="ORF">RRG08_044855</name>
</gene>
<evidence type="ECO:0000313" key="3">
    <source>
        <dbReference type="Proteomes" id="UP001283361"/>
    </source>
</evidence>
<dbReference type="EMBL" id="JAWDGP010002698">
    <property type="protein sequence ID" value="KAK3780630.1"/>
    <property type="molecule type" value="Genomic_DNA"/>
</dbReference>
<reference evidence="2" key="1">
    <citation type="journal article" date="2023" name="G3 (Bethesda)">
        <title>A reference genome for the long-term kleptoplast-retaining sea slug Elysia crispata morphotype clarki.</title>
        <authorList>
            <person name="Eastman K.E."/>
            <person name="Pendleton A.L."/>
            <person name="Shaikh M.A."/>
            <person name="Suttiyut T."/>
            <person name="Ogas R."/>
            <person name="Tomko P."/>
            <person name="Gavelis G."/>
            <person name="Widhalm J.R."/>
            <person name="Wisecaver J.H."/>
        </authorList>
    </citation>
    <scope>NUCLEOTIDE SEQUENCE</scope>
    <source>
        <strain evidence="2">ECLA1</strain>
    </source>
</reference>
<proteinExistence type="predicted"/>